<evidence type="ECO:0000313" key="1">
    <source>
        <dbReference type="EMBL" id="KAI9903282.1"/>
    </source>
</evidence>
<protein>
    <submittedName>
        <fullName evidence="1">Uncharacterized protein</fullName>
    </submittedName>
</protein>
<sequence length="404" mass="42369">MAPSRVLKFDRPDAQRDESPFVLLEAKPRGSKPLDLKIVATEGEFEYSTTLRHDRIGSLRVQNCPASEEEWQTILERLFAHEPQPEIQASASVQRDSSISIIVRKNIQGITQRLGAVSIGRDKGNIQIDVLGWCATAVDALSEAKAAAAASDVRARDLGDEVAALRAQLDELVRAKREDETALLAKFRDLLNEKKVRIREQQKVLSSVSQGANAGQVPGASQANTGDDDAADAAAAATKGAKPRAPRGRGGAAAATASRGRIAGASRRSKRKVGAAAAAAESSDDDDDGGGVGGGSAGGGPDKMDVDPKIKTEPEDTDDAGDTASGNETERTPSTASEDEDEDEAGRNAPPPSAAPAKKGPAQRQQPPPRRNLPFTSRPKPAPAAAAPSKPADDDAETESDDEL</sequence>
<name>A0ACC0VA25_9HYPO</name>
<dbReference type="Proteomes" id="UP001163324">
    <property type="component" value="Chromosome 2"/>
</dbReference>
<accession>A0ACC0VA25</accession>
<keyword evidence="2" id="KW-1185">Reference proteome</keyword>
<dbReference type="EMBL" id="CM047941">
    <property type="protein sequence ID" value="KAI9903282.1"/>
    <property type="molecule type" value="Genomic_DNA"/>
</dbReference>
<proteinExistence type="predicted"/>
<organism evidence="1 2">
    <name type="scientific">Trichothecium roseum</name>
    <dbReference type="NCBI Taxonomy" id="47278"/>
    <lineage>
        <taxon>Eukaryota</taxon>
        <taxon>Fungi</taxon>
        <taxon>Dikarya</taxon>
        <taxon>Ascomycota</taxon>
        <taxon>Pezizomycotina</taxon>
        <taxon>Sordariomycetes</taxon>
        <taxon>Hypocreomycetidae</taxon>
        <taxon>Hypocreales</taxon>
        <taxon>Hypocreales incertae sedis</taxon>
        <taxon>Trichothecium</taxon>
    </lineage>
</organism>
<evidence type="ECO:0000313" key="2">
    <source>
        <dbReference type="Proteomes" id="UP001163324"/>
    </source>
</evidence>
<reference evidence="1" key="1">
    <citation type="submission" date="2022-10" db="EMBL/GenBank/DDBJ databases">
        <title>Complete Genome of Trichothecium roseum strain YXFP-22015, a Plant Pathogen Isolated from Citrus.</title>
        <authorList>
            <person name="Wang Y."/>
            <person name="Zhu L."/>
        </authorList>
    </citation>
    <scope>NUCLEOTIDE SEQUENCE</scope>
    <source>
        <strain evidence="1">YXFP-22015</strain>
    </source>
</reference>
<comment type="caution">
    <text evidence="1">The sequence shown here is derived from an EMBL/GenBank/DDBJ whole genome shotgun (WGS) entry which is preliminary data.</text>
</comment>
<gene>
    <name evidence="1" type="ORF">N3K66_002634</name>
</gene>